<dbReference type="FunFam" id="3.40.30.10:FF:000156">
    <property type="entry name" value="Glutathione S-transferase 1"/>
    <property type="match status" value="1"/>
</dbReference>
<evidence type="ECO:0000259" key="5">
    <source>
        <dbReference type="PROSITE" id="PS50404"/>
    </source>
</evidence>
<dbReference type="SFLD" id="SFLDG00358">
    <property type="entry name" value="Main_(cytGST)"/>
    <property type="match status" value="1"/>
</dbReference>
<comment type="similarity">
    <text evidence="4">Belongs to the GST superfamily.</text>
</comment>
<dbReference type="InterPro" id="IPR036282">
    <property type="entry name" value="Glutathione-S-Trfase_C_sf"/>
</dbReference>
<dbReference type="InterPro" id="IPR040079">
    <property type="entry name" value="Glutathione_S-Trfase"/>
</dbReference>
<dbReference type="GO" id="GO:0004601">
    <property type="term" value="F:peroxidase activity"/>
    <property type="evidence" value="ECO:0007669"/>
    <property type="project" value="UniProtKB-ARBA"/>
</dbReference>
<dbReference type="Gene3D" id="1.20.1050.10">
    <property type="match status" value="1"/>
</dbReference>
<dbReference type="SUPFAM" id="SSF47616">
    <property type="entry name" value="GST C-terminal domain-like"/>
    <property type="match status" value="1"/>
</dbReference>
<keyword evidence="2 7" id="KW-0808">Transferase</keyword>
<dbReference type="SUPFAM" id="SSF52833">
    <property type="entry name" value="Thioredoxin-like"/>
    <property type="match status" value="1"/>
</dbReference>
<feature type="domain" description="GST N-terminal" evidence="5">
    <location>
        <begin position="1"/>
        <end position="81"/>
    </location>
</feature>
<feature type="domain" description="GST C-terminal" evidence="6">
    <location>
        <begin position="87"/>
        <end position="223"/>
    </location>
</feature>
<dbReference type="GO" id="GO:0004364">
    <property type="term" value="F:glutathione transferase activity"/>
    <property type="evidence" value="ECO:0007669"/>
    <property type="project" value="UniProtKB-EC"/>
</dbReference>
<organism evidence="7 8">
    <name type="scientific">Ketobacter alkanivorans</name>
    <dbReference type="NCBI Taxonomy" id="1917421"/>
    <lineage>
        <taxon>Bacteria</taxon>
        <taxon>Pseudomonadati</taxon>
        <taxon>Pseudomonadota</taxon>
        <taxon>Gammaproteobacteria</taxon>
        <taxon>Pseudomonadales</taxon>
        <taxon>Ketobacteraceae</taxon>
        <taxon>Ketobacter</taxon>
    </lineage>
</organism>
<evidence type="ECO:0000256" key="1">
    <source>
        <dbReference type="ARBA" id="ARBA00012452"/>
    </source>
</evidence>
<evidence type="ECO:0000256" key="2">
    <source>
        <dbReference type="ARBA" id="ARBA00022679"/>
    </source>
</evidence>
<dbReference type="Pfam" id="PF00043">
    <property type="entry name" value="GST_C"/>
    <property type="match status" value="1"/>
</dbReference>
<dbReference type="GO" id="GO:0005737">
    <property type="term" value="C:cytoplasm"/>
    <property type="evidence" value="ECO:0007669"/>
    <property type="project" value="UniProtKB-ARBA"/>
</dbReference>
<reference evidence="8" key="1">
    <citation type="submission" date="2017-08" db="EMBL/GenBank/DDBJ databases">
        <title>Direct submision.</title>
        <authorList>
            <person name="Kim S.-J."/>
            <person name="Rhee S.-K."/>
        </authorList>
    </citation>
    <scope>NUCLEOTIDE SEQUENCE [LARGE SCALE GENOMIC DNA]</scope>
    <source>
        <strain evidence="8">GI5</strain>
    </source>
</reference>
<dbReference type="EMBL" id="CP022684">
    <property type="protein sequence ID" value="AUM13011.1"/>
    <property type="molecule type" value="Genomic_DNA"/>
</dbReference>
<dbReference type="InterPro" id="IPR036249">
    <property type="entry name" value="Thioredoxin-like_sf"/>
</dbReference>
<dbReference type="OrthoDB" id="9810080at2"/>
<dbReference type="CDD" id="cd03189">
    <property type="entry name" value="GST_C_GTT1_like"/>
    <property type="match status" value="1"/>
</dbReference>
<proteinExistence type="inferred from homology"/>
<dbReference type="PANTHER" id="PTHR44051">
    <property type="entry name" value="GLUTATHIONE S-TRANSFERASE-RELATED"/>
    <property type="match status" value="1"/>
</dbReference>
<name>A0A2K9LLF4_9GAMM</name>
<dbReference type="SFLD" id="SFLDS00019">
    <property type="entry name" value="Glutathione_Transferase_(cytos"/>
    <property type="match status" value="1"/>
</dbReference>
<evidence type="ECO:0000256" key="3">
    <source>
        <dbReference type="ARBA" id="ARBA00047960"/>
    </source>
</evidence>
<protein>
    <recommendedName>
        <fullName evidence="1">glutathione transferase</fullName>
        <ecNumber evidence="1">2.5.1.18</ecNumber>
    </recommendedName>
</protein>
<dbReference type="PROSITE" id="PS50404">
    <property type="entry name" value="GST_NTER"/>
    <property type="match status" value="1"/>
</dbReference>
<dbReference type="CDD" id="cd03046">
    <property type="entry name" value="GST_N_GTT1_like"/>
    <property type="match status" value="1"/>
</dbReference>
<dbReference type="SFLD" id="SFLDG01150">
    <property type="entry name" value="Main.1:_Beta-like"/>
    <property type="match status" value="1"/>
</dbReference>
<comment type="catalytic activity">
    <reaction evidence="3">
        <text>RX + glutathione = an S-substituted glutathione + a halide anion + H(+)</text>
        <dbReference type="Rhea" id="RHEA:16437"/>
        <dbReference type="ChEBI" id="CHEBI:15378"/>
        <dbReference type="ChEBI" id="CHEBI:16042"/>
        <dbReference type="ChEBI" id="CHEBI:17792"/>
        <dbReference type="ChEBI" id="CHEBI:57925"/>
        <dbReference type="ChEBI" id="CHEBI:90779"/>
        <dbReference type="EC" id="2.5.1.18"/>
    </reaction>
</comment>
<keyword evidence="8" id="KW-1185">Reference proteome</keyword>
<dbReference type="PANTHER" id="PTHR44051:SF9">
    <property type="entry name" value="GLUTATHIONE S-TRANSFERASE 1"/>
    <property type="match status" value="1"/>
</dbReference>
<evidence type="ECO:0000313" key="7">
    <source>
        <dbReference type="EMBL" id="AUM13011.1"/>
    </source>
</evidence>
<evidence type="ECO:0000256" key="4">
    <source>
        <dbReference type="RuleBase" id="RU003494"/>
    </source>
</evidence>
<dbReference type="InterPro" id="IPR010987">
    <property type="entry name" value="Glutathione-S-Trfase_C-like"/>
</dbReference>
<sequence length="223" mass="25673">MITVHHLENSRSQRVLWLLEELGLEYEVKRYERDKKTKLAPESLKAVHPLGKSPVISDGEQVVAESGVITEYLIYRYGADDMRFEVGSQQWLDYSYWMHYAEGSLMPLLVMKLIFSQVKKAPMPFFVKPVARGISDNVVKSFVQPNIETHLTFVNDHLKGKNWFVGDKFSGADVQMIFPIEAASARASVKEKFPEIQRYMEQVHQRPAYQRALETGGPYQLMS</sequence>
<dbReference type="KEGG" id="kak:Kalk_11515"/>
<dbReference type="RefSeq" id="WP_101894390.1">
    <property type="nucleotide sequence ID" value="NZ_CP022684.1"/>
</dbReference>
<evidence type="ECO:0000313" key="8">
    <source>
        <dbReference type="Proteomes" id="UP000235116"/>
    </source>
</evidence>
<dbReference type="Gene3D" id="3.40.30.10">
    <property type="entry name" value="Glutaredoxin"/>
    <property type="match status" value="1"/>
</dbReference>
<accession>A0A2K9LLF4</accession>
<dbReference type="EC" id="2.5.1.18" evidence="1"/>
<dbReference type="AlphaFoldDB" id="A0A2K9LLF4"/>
<dbReference type="PROSITE" id="PS50405">
    <property type="entry name" value="GST_CTER"/>
    <property type="match status" value="1"/>
</dbReference>
<evidence type="ECO:0000259" key="6">
    <source>
        <dbReference type="PROSITE" id="PS50405"/>
    </source>
</evidence>
<dbReference type="InterPro" id="IPR004046">
    <property type="entry name" value="GST_C"/>
</dbReference>
<gene>
    <name evidence="7" type="ORF">Kalk_11515</name>
</gene>
<dbReference type="InterPro" id="IPR004045">
    <property type="entry name" value="Glutathione_S-Trfase_N"/>
</dbReference>
<dbReference type="Pfam" id="PF02798">
    <property type="entry name" value="GST_N"/>
    <property type="match status" value="1"/>
</dbReference>
<dbReference type="Proteomes" id="UP000235116">
    <property type="component" value="Chromosome"/>
</dbReference>